<comment type="caution">
    <text evidence="2">The sequence shown here is derived from an EMBL/GenBank/DDBJ whole genome shotgun (WGS) entry which is preliminary data.</text>
</comment>
<evidence type="ECO:0000313" key="3">
    <source>
        <dbReference type="Proteomes" id="UP000683925"/>
    </source>
</evidence>
<keyword evidence="1" id="KW-0732">Signal</keyword>
<dbReference type="EMBL" id="CAJJDP010000046">
    <property type="protein sequence ID" value="CAD8165209.1"/>
    <property type="molecule type" value="Genomic_DNA"/>
</dbReference>
<evidence type="ECO:0000313" key="2">
    <source>
        <dbReference type="EMBL" id="CAD8165209.1"/>
    </source>
</evidence>
<sequence length="181" mass="21744">MKLYLNKLLVLIVEFIIHLFNQNKIKTAKIKYWNVDQKMLINVSEIIEEFIFYSFMSKWRSKIEEPIKDLRKRTTVNKVLPRGYYMLMRIVLQRQIRNLNVKISLQRIRNIVLINKRQNNQLQMQNQIPLRNQLIQICKQNNVQVKNLILLELLSDSEVIQSSMAIQIGNLEEQIYKLTED</sequence>
<dbReference type="Proteomes" id="UP000683925">
    <property type="component" value="Unassembled WGS sequence"/>
</dbReference>
<protein>
    <recommendedName>
        <fullName evidence="4">Transmembrane protein</fullName>
    </recommendedName>
</protein>
<keyword evidence="3" id="KW-1185">Reference proteome</keyword>
<name>A0A8S1UNE7_PAROT</name>
<reference evidence="2" key="1">
    <citation type="submission" date="2021-01" db="EMBL/GenBank/DDBJ databases">
        <authorList>
            <consortium name="Genoscope - CEA"/>
            <person name="William W."/>
        </authorList>
    </citation>
    <scope>NUCLEOTIDE SEQUENCE</scope>
</reference>
<evidence type="ECO:0008006" key="4">
    <source>
        <dbReference type="Google" id="ProtNLM"/>
    </source>
</evidence>
<feature type="signal peptide" evidence="1">
    <location>
        <begin position="1"/>
        <end position="22"/>
    </location>
</feature>
<evidence type="ECO:0000256" key="1">
    <source>
        <dbReference type="SAM" id="SignalP"/>
    </source>
</evidence>
<accession>A0A8S1UNE7</accession>
<organism evidence="2 3">
    <name type="scientific">Paramecium octaurelia</name>
    <dbReference type="NCBI Taxonomy" id="43137"/>
    <lineage>
        <taxon>Eukaryota</taxon>
        <taxon>Sar</taxon>
        <taxon>Alveolata</taxon>
        <taxon>Ciliophora</taxon>
        <taxon>Intramacronucleata</taxon>
        <taxon>Oligohymenophorea</taxon>
        <taxon>Peniculida</taxon>
        <taxon>Parameciidae</taxon>
        <taxon>Paramecium</taxon>
    </lineage>
</organism>
<gene>
    <name evidence="2" type="ORF">POCTA_138.1.T0460170</name>
</gene>
<proteinExistence type="predicted"/>
<dbReference type="AlphaFoldDB" id="A0A8S1UNE7"/>
<feature type="chain" id="PRO_5035925333" description="Transmembrane protein" evidence="1">
    <location>
        <begin position="23"/>
        <end position="181"/>
    </location>
</feature>